<evidence type="ECO:0000313" key="11">
    <source>
        <dbReference type="Proteomes" id="UP000787472"/>
    </source>
</evidence>
<dbReference type="InterPro" id="IPR006101">
    <property type="entry name" value="Glyco_hydro_2"/>
</dbReference>
<dbReference type="InterPro" id="IPR006104">
    <property type="entry name" value="Glyco_hydro_2_N"/>
</dbReference>
<evidence type="ECO:0000256" key="5">
    <source>
        <dbReference type="ARBA" id="ARBA00023295"/>
    </source>
</evidence>
<reference evidence="10" key="1">
    <citation type="submission" date="2020-03" db="EMBL/GenBank/DDBJ databases">
        <authorList>
            <person name="Guo F."/>
        </authorList>
    </citation>
    <scope>NUCLEOTIDE SEQUENCE</scope>
    <source>
        <strain evidence="10">JCM 30134</strain>
    </source>
</reference>
<evidence type="ECO:0000259" key="9">
    <source>
        <dbReference type="Pfam" id="PF02837"/>
    </source>
</evidence>
<dbReference type="EC" id="3.2.1.31" evidence="2"/>
<evidence type="ECO:0000256" key="4">
    <source>
        <dbReference type="ARBA" id="ARBA00022801"/>
    </source>
</evidence>
<dbReference type="Pfam" id="PF02836">
    <property type="entry name" value="Glyco_hydro_2_C"/>
    <property type="match status" value="1"/>
</dbReference>
<accession>A0A9E5JWZ6</accession>
<evidence type="ECO:0000256" key="2">
    <source>
        <dbReference type="ARBA" id="ARBA00012761"/>
    </source>
</evidence>
<dbReference type="Proteomes" id="UP000787472">
    <property type="component" value="Unassembled WGS sequence"/>
</dbReference>
<evidence type="ECO:0000256" key="6">
    <source>
        <dbReference type="SAM" id="SignalP"/>
    </source>
</evidence>
<feature type="domain" description="Glycoside hydrolase family 2 immunoglobulin-like beta-sandwich" evidence="7">
    <location>
        <begin position="238"/>
        <end position="329"/>
    </location>
</feature>
<dbReference type="PANTHER" id="PTHR10066">
    <property type="entry name" value="BETA-GLUCURONIDASE"/>
    <property type="match status" value="1"/>
</dbReference>
<gene>
    <name evidence="10" type="ORF">G8770_10790</name>
</gene>
<dbReference type="EMBL" id="JAAONZ010000006">
    <property type="protein sequence ID" value="NHO66030.1"/>
    <property type="molecule type" value="Genomic_DNA"/>
</dbReference>
<dbReference type="Pfam" id="PF02837">
    <property type="entry name" value="Glyco_hydro_2_N"/>
    <property type="match status" value="1"/>
</dbReference>
<keyword evidence="4" id="KW-0378">Hydrolase</keyword>
<comment type="similarity">
    <text evidence="1">Belongs to the glycosyl hydrolase 2 family.</text>
</comment>
<dbReference type="InterPro" id="IPR008979">
    <property type="entry name" value="Galactose-bd-like_sf"/>
</dbReference>
<protein>
    <recommendedName>
        <fullName evidence="3">Beta-glucuronidase</fullName>
        <ecNumber evidence="2">3.2.1.31</ecNumber>
    </recommendedName>
</protein>
<feature type="chain" id="PRO_5039459817" description="Beta-glucuronidase" evidence="6">
    <location>
        <begin position="27"/>
        <end position="707"/>
    </location>
</feature>
<organism evidence="10 11">
    <name type="scientific">Pseudomaricurvus hydrocarbonicus</name>
    <dbReference type="NCBI Taxonomy" id="1470433"/>
    <lineage>
        <taxon>Bacteria</taxon>
        <taxon>Pseudomonadati</taxon>
        <taxon>Pseudomonadota</taxon>
        <taxon>Gammaproteobacteria</taxon>
        <taxon>Cellvibrionales</taxon>
        <taxon>Cellvibrionaceae</taxon>
        <taxon>Pseudomaricurvus</taxon>
    </lineage>
</organism>
<evidence type="ECO:0000256" key="3">
    <source>
        <dbReference type="ARBA" id="ARBA00016205"/>
    </source>
</evidence>
<dbReference type="Pfam" id="PF00703">
    <property type="entry name" value="Glyco_hydro_2"/>
    <property type="match status" value="1"/>
</dbReference>
<dbReference type="PANTHER" id="PTHR10066:SF67">
    <property type="entry name" value="BETA-GLUCURONIDASE"/>
    <property type="match status" value="1"/>
</dbReference>
<dbReference type="InterPro" id="IPR017853">
    <property type="entry name" value="GH"/>
</dbReference>
<dbReference type="InterPro" id="IPR006103">
    <property type="entry name" value="Glyco_hydro_2_cat"/>
</dbReference>
<dbReference type="AlphaFoldDB" id="A0A9E5JWZ6"/>
<dbReference type="GO" id="GO:0005975">
    <property type="term" value="P:carbohydrate metabolic process"/>
    <property type="evidence" value="ECO:0007669"/>
    <property type="project" value="InterPro"/>
</dbReference>
<dbReference type="SUPFAM" id="SSF49785">
    <property type="entry name" value="Galactose-binding domain-like"/>
    <property type="match status" value="1"/>
</dbReference>
<evidence type="ECO:0000259" key="7">
    <source>
        <dbReference type="Pfam" id="PF00703"/>
    </source>
</evidence>
<feature type="domain" description="Glycosyl hydrolases family 2 sugar binding" evidence="9">
    <location>
        <begin position="103"/>
        <end position="235"/>
    </location>
</feature>
<dbReference type="InterPro" id="IPR013783">
    <property type="entry name" value="Ig-like_fold"/>
</dbReference>
<dbReference type="RefSeq" id="WP_167186064.1">
    <property type="nucleotide sequence ID" value="NZ_JAAONZ010000006.1"/>
</dbReference>
<dbReference type="InterPro" id="IPR006102">
    <property type="entry name" value="Ig-like_GH2"/>
</dbReference>
<dbReference type="GO" id="GO:0004566">
    <property type="term" value="F:beta-glucuronidase activity"/>
    <property type="evidence" value="ECO:0007669"/>
    <property type="project" value="UniProtKB-EC"/>
</dbReference>
<feature type="signal peptide" evidence="6">
    <location>
        <begin position="1"/>
        <end position="26"/>
    </location>
</feature>
<sequence>MNITRAAAAKWLSVLAVVLSSSLTWAAGVDQKKADDAAMDFFMGEPASMVYPAPAPLLTNAQGREYQSLNGAWDILMDEAGMSWRVITAGDYLTDNTQYPDTGWNLLEHGFDQRNQLQVPGDWNSQRPELDRYRSRILYYKAVNLKPQQGKRYLMHFGGANYTTDLFVNDKLVGRHIGGYTAFNFDVTDFLKPGKNRFIVRVDAHLDETTIPTMRTSDFWKYGGLTRDVGLITIPESHVSQYHIYLEDAQQGLVKGWVKLEGGQVAGREVEVAIKGAGIKTAVTTNEEGLGEFAVKASNLKLWSPENPYLYKVALSFGKERIKDRIGLRTVATRGTDILLNGKPVKLRGISMHEETVLHAGLSNSRKDVAAMFKLVKELNANFVRLAHYPHNEHTVKLADEMGIMLWSEVPIVSMIDWENPQTLAAAKSQVQDNVARDMNRASIIFWSVSNESFPQTQARLDFLTELVTTARAMDHSGRPIASALVGSHEEFAGIGRRLFEYLLNSPDTPQEAREGLMAMAAKMQSAGNGATPQKAEDKSAVSEAPVFDVVINDKLGEVVDIIGYNEYFGWYYSKFFAQSFHVDEGLMRNAMLEVMSEIRFSNAFGKPMIISEFGAGAKQGLHSDKALIWSEEYQAKVYRAQLDMLEKSPQVQGYSPWVLKDFRSHLRELNGIQDTYNRKGLVSETGEKKIAFDVLSEFYRQKKAAQ</sequence>
<comment type="caution">
    <text evidence="10">The sequence shown here is derived from an EMBL/GenBank/DDBJ whole genome shotgun (WGS) entry which is preliminary data.</text>
</comment>
<dbReference type="Gene3D" id="2.60.120.260">
    <property type="entry name" value="Galactose-binding domain-like"/>
    <property type="match status" value="1"/>
</dbReference>
<dbReference type="Gene3D" id="3.20.20.80">
    <property type="entry name" value="Glycosidases"/>
    <property type="match status" value="1"/>
</dbReference>
<keyword evidence="11" id="KW-1185">Reference proteome</keyword>
<dbReference type="Gene3D" id="2.60.40.10">
    <property type="entry name" value="Immunoglobulins"/>
    <property type="match status" value="1"/>
</dbReference>
<keyword evidence="6" id="KW-0732">Signal</keyword>
<dbReference type="SUPFAM" id="SSF51445">
    <property type="entry name" value="(Trans)glycosidases"/>
    <property type="match status" value="1"/>
</dbReference>
<dbReference type="GO" id="GO:0019391">
    <property type="term" value="P:glucuronoside catabolic process"/>
    <property type="evidence" value="ECO:0007669"/>
    <property type="project" value="TreeGrafter"/>
</dbReference>
<evidence type="ECO:0000313" key="10">
    <source>
        <dbReference type="EMBL" id="NHO66030.1"/>
    </source>
</evidence>
<evidence type="ECO:0000259" key="8">
    <source>
        <dbReference type="Pfam" id="PF02836"/>
    </source>
</evidence>
<dbReference type="SUPFAM" id="SSF49303">
    <property type="entry name" value="beta-Galactosidase/glucuronidase domain"/>
    <property type="match status" value="1"/>
</dbReference>
<name>A0A9E5JWZ6_9GAMM</name>
<dbReference type="InterPro" id="IPR036156">
    <property type="entry name" value="Beta-gal/glucu_dom_sf"/>
</dbReference>
<dbReference type="PRINTS" id="PR00132">
    <property type="entry name" value="GLHYDRLASE2"/>
</dbReference>
<keyword evidence="5" id="KW-0326">Glycosidase</keyword>
<feature type="domain" description="Glycoside hydrolase family 2 catalytic" evidence="8">
    <location>
        <begin position="332"/>
        <end position="495"/>
    </location>
</feature>
<proteinExistence type="inferred from homology"/>
<dbReference type="GO" id="GO:0030246">
    <property type="term" value="F:carbohydrate binding"/>
    <property type="evidence" value="ECO:0007669"/>
    <property type="project" value="TreeGrafter"/>
</dbReference>
<evidence type="ECO:0000256" key="1">
    <source>
        <dbReference type="ARBA" id="ARBA00007401"/>
    </source>
</evidence>